<evidence type="ECO:0000256" key="2">
    <source>
        <dbReference type="ARBA" id="ARBA00022490"/>
    </source>
</evidence>
<dbReference type="InterPro" id="IPR001353">
    <property type="entry name" value="Proteasome_sua/b"/>
</dbReference>
<comment type="similarity">
    <text evidence="6 7">Belongs to the peptidase T1A family.</text>
</comment>
<dbReference type="InterPro" id="IPR050115">
    <property type="entry name" value="Proteasome_alpha"/>
</dbReference>
<dbReference type="Gene3D" id="3.60.20.10">
    <property type="entry name" value="Glutamine Phosphoribosylpyrophosphate, subunit 1, domain 1"/>
    <property type="match status" value="1"/>
</dbReference>
<keyword evidence="3 6" id="KW-0647">Proteasome</keyword>
<dbReference type="InterPro" id="IPR000426">
    <property type="entry name" value="Proteasome_asu_N"/>
</dbReference>
<keyword evidence="2 7" id="KW-0963">Cytoplasm</keyword>
<feature type="compositionally biased region" description="Acidic residues" evidence="8">
    <location>
        <begin position="240"/>
        <end position="251"/>
    </location>
</feature>
<dbReference type="GO" id="GO:0019773">
    <property type="term" value="C:proteasome core complex, alpha-subunit complex"/>
    <property type="evidence" value="ECO:0007669"/>
    <property type="project" value="UniProtKB-UniRule"/>
</dbReference>
<dbReference type="GO" id="GO:0005634">
    <property type="term" value="C:nucleus"/>
    <property type="evidence" value="ECO:0007669"/>
    <property type="project" value="UniProtKB-SubCell"/>
</dbReference>
<dbReference type="InterPro" id="IPR023332">
    <property type="entry name" value="Proteasome_alpha-type"/>
</dbReference>
<evidence type="ECO:0000259" key="9">
    <source>
        <dbReference type="PROSITE" id="PS00388"/>
    </source>
</evidence>
<evidence type="ECO:0000256" key="1">
    <source>
        <dbReference type="ARBA" id="ARBA00002000"/>
    </source>
</evidence>
<evidence type="ECO:0000256" key="3">
    <source>
        <dbReference type="ARBA" id="ARBA00022942"/>
    </source>
</evidence>
<comment type="function">
    <text evidence="1">The proteasome is a multicatalytic proteinase complex which is characterized by its ability to cleave peptides with Arg, Phe, Tyr, Leu, and Glu adjacent to the leaving group at neutral or slightly basic pH. The proteasome has an ATP-dependent proteolytic activity.</text>
</comment>
<dbReference type="InterPro" id="IPR029055">
    <property type="entry name" value="Ntn_hydrolases_N"/>
</dbReference>
<dbReference type="Pfam" id="PF00227">
    <property type="entry name" value="Proteasome"/>
    <property type="match status" value="1"/>
</dbReference>
<evidence type="ECO:0000256" key="8">
    <source>
        <dbReference type="SAM" id="MobiDB-lite"/>
    </source>
</evidence>
<dbReference type="CDD" id="cd03749">
    <property type="entry name" value="proteasome_alpha_type_1"/>
    <property type="match status" value="1"/>
</dbReference>
<dbReference type="Pfam" id="PF10584">
    <property type="entry name" value="Proteasome_A_N"/>
    <property type="match status" value="1"/>
</dbReference>
<dbReference type="FunFam" id="3.60.20.10:FF:000016">
    <property type="entry name" value="Proteasome subunit alpha type-6"/>
    <property type="match status" value="1"/>
</dbReference>
<keyword evidence="4 7" id="KW-0539">Nucleus</keyword>
<evidence type="ECO:0000256" key="5">
    <source>
        <dbReference type="ARBA" id="ARBA00026071"/>
    </source>
</evidence>
<gene>
    <name evidence="10" type="primary">psma-E</name>
</gene>
<evidence type="ECO:0000256" key="6">
    <source>
        <dbReference type="PROSITE-ProRule" id="PRU00808"/>
    </source>
</evidence>
<feature type="region of interest" description="Disordered" evidence="8">
    <location>
        <begin position="234"/>
        <end position="260"/>
    </location>
</feature>
<reference evidence="10" key="1">
    <citation type="submission" date="2016-05" db="EMBL/GenBank/DDBJ databases">
        <title>Novel hydrogenosomes in the microaerophilic jakobid Stygiella incarcerata.</title>
        <authorList>
            <person name="Leger M.M."/>
            <person name="Eme L."/>
            <person name="Hug L.A."/>
            <person name="Roger A.J."/>
        </authorList>
    </citation>
    <scope>NUCLEOTIDE SEQUENCE</scope>
</reference>
<evidence type="ECO:0000313" key="10">
    <source>
        <dbReference type="EMBL" id="ANM86162.1"/>
    </source>
</evidence>
<comment type="subunit">
    <text evidence="5">The 26S proteasome consists of a 20S proteasome core and two 19S regulatory subunits. The 20S proteasome core is composed of 28 subunits that are arranged in four stacked rings, resulting in a barrel-shaped structure. The two end rings are each formed by seven alpha subunits, and the two central rings are each formed by seven beta subunits. The catalytic chamber with the active sites is on the inside of the barrel.</text>
</comment>
<dbReference type="PANTHER" id="PTHR11599">
    <property type="entry name" value="PROTEASOME SUBUNIT ALPHA/BETA"/>
    <property type="match status" value="1"/>
</dbReference>
<dbReference type="GO" id="GO:0005737">
    <property type="term" value="C:cytoplasm"/>
    <property type="evidence" value="ECO:0007669"/>
    <property type="project" value="UniProtKB-SubCell"/>
</dbReference>
<dbReference type="AlphaFoldDB" id="A0A192ZI12"/>
<dbReference type="GO" id="GO:0006511">
    <property type="term" value="P:ubiquitin-dependent protein catabolic process"/>
    <property type="evidence" value="ECO:0007669"/>
    <property type="project" value="InterPro"/>
</dbReference>
<dbReference type="InterPro" id="IPR035144">
    <property type="entry name" value="Proteasome_alpha1"/>
</dbReference>
<protein>
    <recommendedName>
        <fullName evidence="7">Proteasome subunit alpha type</fullName>
    </recommendedName>
</protein>
<dbReference type="PROSITE" id="PS00388">
    <property type="entry name" value="PROTEASOME_ALPHA_1"/>
    <property type="match status" value="1"/>
</dbReference>
<evidence type="ECO:0000256" key="4">
    <source>
        <dbReference type="ARBA" id="ARBA00023242"/>
    </source>
</evidence>
<evidence type="ECO:0000256" key="7">
    <source>
        <dbReference type="RuleBase" id="RU000551"/>
    </source>
</evidence>
<sequence>MFHNKYDTDVSTWSPAGRLHQVEYAMEAVKQGGATVGIKGKDVAVLASLKRSPDAVLGSYQKKMFVVDEHVGIAIAGLTGDARALSKFMRTESLYHRFQYESSIPIGKLVEVVGDKSQISTQFYGRRPYGVGLLVAGYDAAGVHVFQTCPSGNVYDYRAVAIGGRSQSAKTYLEKHADEFAECEGDALVRHALQALRHTTGDSTQLTSRNTAIALVGKDLPFRIYEDDEVEPFISQVEDAPGDEEEMDEEPVPPREMDLD</sequence>
<accession>A0A192ZI12</accession>
<dbReference type="PROSITE" id="PS51475">
    <property type="entry name" value="PROTEASOME_ALPHA_2"/>
    <property type="match status" value="1"/>
</dbReference>
<dbReference type="SMART" id="SM00948">
    <property type="entry name" value="Proteasome_A_N"/>
    <property type="match status" value="1"/>
</dbReference>
<name>A0A192ZI12_9EUKA</name>
<organism evidence="10">
    <name type="scientific">Stygiella incarcerata</name>
    <dbReference type="NCBI Taxonomy" id="1712417"/>
    <lineage>
        <taxon>Eukaryota</taxon>
        <taxon>Discoba</taxon>
        <taxon>Jakobida</taxon>
        <taxon>Andalucina</taxon>
        <taxon>Stygiellidae</taxon>
        <taxon>Stygiella</taxon>
    </lineage>
</organism>
<dbReference type="SUPFAM" id="SSF56235">
    <property type="entry name" value="N-terminal nucleophile aminohydrolases (Ntn hydrolases)"/>
    <property type="match status" value="1"/>
</dbReference>
<comment type="subcellular location">
    <subcellularLocation>
        <location evidence="7">Cytoplasm</location>
    </subcellularLocation>
    <subcellularLocation>
        <location evidence="7">Nucleus</location>
    </subcellularLocation>
</comment>
<feature type="domain" description="Proteasome alpha-type subunits" evidence="9">
    <location>
        <begin position="6"/>
        <end position="28"/>
    </location>
</feature>
<proteinExistence type="evidence at transcript level"/>
<dbReference type="EMBL" id="KX235433">
    <property type="protein sequence ID" value="ANM86162.1"/>
    <property type="molecule type" value="mRNA"/>
</dbReference>